<proteinExistence type="predicted"/>
<gene>
    <name evidence="1" type="ORF">P9989_01560</name>
</gene>
<organism evidence="1 2">
    <name type="scientific">Halobacillus naozhouensis</name>
    <dbReference type="NCBI Taxonomy" id="554880"/>
    <lineage>
        <taxon>Bacteria</taxon>
        <taxon>Bacillati</taxon>
        <taxon>Bacillota</taxon>
        <taxon>Bacilli</taxon>
        <taxon>Bacillales</taxon>
        <taxon>Bacillaceae</taxon>
        <taxon>Halobacillus</taxon>
    </lineage>
</organism>
<dbReference type="RefSeq" id="WP_283077091.1">
    <property type="nucleotide sequence ID" value="NZ_CP121671.1"/>
</dbReference>
<evidence type="ECO:0000313" key="1">
    <source>
        <dbReference type="EMBL" id="WFT75122.1"/>
    </source>
</evidence>
<name>A0ABY8IY00_9BACI</name>
<sequence length="76" mass="8770">MGASVRSFCIYGYGVEIYGPFLTKLKEDEWLASFYLSPIIKGEEAAPHLYFNTFKLIDNEWQLVRSYIETGVVRPT</sequence>
<dbReference type="Proteomes" id="UP001221597">
    <property type="component" value="Chromosome"/>
</dbReference>
<evidence type="ECO:0000313" key="2">
    <source>
        <dbReference type="Proteomes" id="UP001221597"/>
    </source>
</evidence>
<keyword evidence="2" id="KW-1185">Reference proteome</keyword>
<accession>A0ABY8IY00</accession>
<dbReference type="EMBL" id="CP121671">
    <property type="protein sequence ID" value="WFT75122.1"/>
    <property type="molecule type" value="Genomic_DNA"/>
</dbReference>
<reference evidence="1 2" key="1">
    <citation type="submission" date="2023-04" db="EMBL/GenBank/DDBJ databases">
        <title>Genome sequence of Halobacillus naozhouensis KACC 21980.</title>
        <authorList>
            <person name="Kim S."/>
            <person name="Heo J."/>
            <person name="Kwon S.-W."/>
        </authorList>
    </citation>
    <scope>NUCLEOTIDE SEQUENCE [LARGE SCALE GENOMIC DNA]</scope>
    <source>
        <strain evidence="1 2">KCTC 13234</strain>
    </source>
</reference>
<protein>
    <submittedName>
        <fullName evidence="1">Uncharacterized protein</fullName>
    </submittedName>
</protein>